<dbReference type="PROSITE" id="PS51186">
    <property type="entry name" value="GNAT"/>
    <property type="match status" value="1"/>
</dbReference>
<dbReference type="PANTHER" id="PTHR43420:SF44">
    <property type="entry name" value="ACETYLTRANSFERASE YPEA"/>
    <property type="match status" value="1"/>
</dbReference>
<protein>
    <submittedName>
        <fullName evidence="4">GNAT family N-acetyltransferase</fullName>
    </submittedName>
</protein>
<dbReference type="SUPFAM" id="SSF55729">
    <property type="entry name" value="Acyl-CoA N-acyltransferases (Nat)"/>
    <property type="match status" value="1"/>
</dbReference>
<dbReference type="Pfam" id="PF00583">
    <property type="entry name" value="Acetyltransf_1"/>
    <property type="match status" value="1"/>
</dbReference>
<evidence type="ECO:0000313" key="5">
    <source>
        <dbReference type="Proteomes" id="UP000281094"/>
    </source>
</evidence>
<dbReference type="CDD" id="cd04301">
    <property type="entry name" value="NAT_SF"/>
    <property type="match status" value="1"/>
</dbReference>
<keyword evidence="5" id="KW-1185">Reference proteome</keyword>
<name>A0A3L7JEV0_9HYPH</name>
<evidence type="ECO:0000313" key="4">
    <source>
        <dbReference type="EMBL" id="RLQ89307.1"/>
    </source>
</evidence>
<dbReference type="EMBL" id="RCWN01000001">
    <property type="protein sequence ID" value="RLQ89307.1"/>
    <property type="molecule type" value="Genomic_DNA"/>
</dbReference>
<dbReference type="AlphaFoldDB" id="A0A3L7JEV0"/>
<dbReference type="Gene3D" id="3.40.630.30">
    <property type="match status" value="1"/>
</dbReference>
<keyword evidence="1 4" id="KW-0808">Transferase</keyword>
<evidence type="ECO:0000256" key="1">
    <source>
        <dbReference type="ARBA" id="ARBA00022679"/>
    </source>
</evidence>
<evidence type="ECO:0000259" key="3">
    <source>
        <dbReference type="PROSITE" id="PS51186"/>
    </source>
</evidence>
<dbReference type="GO" id="GO:0016747">
    <property type="term" value="F:acyltransferase activity, transferring groups other than amino-acyl groups"/>
    <property type="evidence" value="ECO:0007669"/>
    <property type="project" value="InterPro"/>
</dbReference>
<evidence type="ECO:0000256" key="2">
    <source>
        <dbReference type="ARBA" id="ARBA00023315"/>
    </source>
</evidence>
<keyword evidence="2" id="KW-0012">Acyltransferase</keyword>
<dbReference type="PANTHER" id="PTHR43420">
    <property type="entry name" value="ACETYLTRANSFERASE"/>
    <property type="match status" value="1"/>
</dbReference>
<dbReference type="InterPro" id="IPR016181">
    <property type="entry name" value="Acyl_CoA_acyltransferase"/>
</dbReference>
<organism evidence="4 5">
    <name type="scientific">Notoacmeibacter ruber</name>
    <dbReference type="NCBI Taxonomy" id="2670375"/>
    <lineage>
        <taxon>Bacteria</taxon>
        <taxon>Pseudomonadati</taxon>
        <taxon>Pseudomonadota</taxon>
        <taxon>Alphaproteobacteria</taxon>
        <taxon>Hyphomicrobiales</taxon>
        <taxon>Notoacmeibacteraceae</taxon>
        <taxon>Notoacmeibacter</taxon>
    </lineage>
</organism>
<dbReference type="Proteomes" id="UP000281094">
    <property type="component" value="Unassembled WGS sequence"/>
</dbReference>
<dbReference type="InterPro" id="IPR000182">
    <property type="entry name" value="GNAT_dom"/>
</dbReference>
<reference evidence="4 5" key="1">
    <citation type="submission" date="2018-10" db="EMBL/GenBank/DDBJ databases">
        <title>Notoacmeibacter sp. M2BS9Y-3-1, whole genome shotgun sequence.</title>
        <authorList>
            <person name="Tuo L."/>
        </authorList>
    </citation>
    <scope>NUCLEOTIDE SEQUENCE [LARGE SCALE GENOMIC DNA]</scope>
    <source>
        <strain evidence="4 5">M2BS9Y-3-1</strain>
    </source>
</reference>
<proteinExistence type="predicted"/>
<comment type="caution">
    <text evidence="4">The sequence shown here is derived from an EMBL/GenBank/DDBJ whole genome shotgun (WGS) entry which is preliminary data.</text>
</comment>
<dbReference type="InterPro" id="IPR050680">
    <property type="entry name" value="YpeA/RimI_acetyltransf"/>
</dbReference>
<sequence>MARIHAQSFAEGWSEDEIERIIDRPNTTSLVAIRDGFANGQIEGFVIAQAAADEAEILSIAVDQFRRRGGAGWALMDCVMRQLHSDRIKTLFLEVDEKNQGAVELYRRLGFRKVGERPGYYRAPDGSRSRALTMRRDI</sequence>
<feature type="domain" description="N-acetyltransferase" evidence="3">
    <location>
        <begin position="1"/>
        <end position="138"/>
    </location>
</feature>
<accession>A0A3L7JEV0</accession>
<gene>
    <name evidence="4" type="ORF">D8780_00900</name>
</gene>